<name>A0A914CGU4_9BILA</name>
<proteinExistence type="predicted"/>
<dbReference type="Proteomes" id="UP000887540">
    <property type="component" value="Unplaced"/>
</dbReference>
<organism evidence="1 2">
    <name type="scientific">Acrobeloides nanus</name>
    <dbReference type="NCBI Taxonomy" id="290746"/>
    <lineage>
        <taxon>Eukaryota</taxon>
        <taxon>Metazoa</taxon>
        <taxon>Ecdysozoa</taxon>
        <taxon>Nematoda</taxon>
        <taxon>Chromadorea</taxon>
        <taxon>Rhabditida</taxon>
        <taxon>Tylenchina</taxon>
        <taxon>Cephalobomorpha</taxon>
        <taxon>Cephaloboidea</taxon>
        <taxon>Cephalobidae</taxon>
        <taxon>Acrobeloides</taxon>
    </lineage>
</organism>
<protein>
    <submittedName>
        <fullName evidence="2">Uncharacterized protein</fullName>
    </submittedName>
</protein>
<sequence>MFIRYFRLNSLKSIQQRLVHFEKNQTNIMEKQGTNSPEMAQKLAEADREAPYKAIEGHSDITRSL</sequence>
<reference evidence="2" key="1">
    <citation type="submission" date="2022-11" db="UniProtKB">
        <authorList>
            <consortium name="WormBaseParasite"/>
        </authorList>
    </citation>
    <scope>IDENTIFICATION</scope>
</reference>
<dbReference type="AlphaFoldDB" id="A0A914CGU4"/>
<evidence type="ECO:0000313" key="1">
    <source>
        <dbReference type="Proteomes" id="UP000887540"/>
    </source>
</evidence>
<keyword evidence="1" id="KW-1185">Reference proteome</keyword>
<accession>A0A914CGU4</accession>
<dbReference type="WBParaSite" id="ACRNAN_scaffold10716.g25578.t1">
    <property type="protein sequence ID" value="ACRNAN_scaffold10716.g25578.t1"/>
    <property type="gene ID" value="ACRNAN_scaffold10716.g25578"/>
</dbReference>
<evidence type="ECO:0000313" key="2">
    <source>
        <dbReference type="WBParaSite" id="ACRNAN_scaffold10716.g25578.t1"/>
    </source>
</evidence>